<dbReference type="SUPFAM" id="SSF47616">
    <property type="entry name" value="GST C-terminal domain-like"/>
    <property type="match status" value="1"/>
</dbReference>
<feature type="compositionally biased region" description="Basic and acidic residues" evidence="5">
    <location>
        <begin position="666"/>
        <end position="675"/>
    </location>
</feature>
<dbReference type="Gene3D" id="3.40.30.10">
    <property type="entry name" value="Glutaredoxin"/>
    <property type="match status" value="1"/>
</dbReference>
<proteinExistence type="predicted"/>
<dbReference type="SUPFAM" id="SSF57850">
    <property type="entry name" value="RING/U-box"/>
    <property type="match status" value="1"/>
</dbReference>
<dbReference type="InterPro" id="IPR051834">
    <property type="entry name" value="RING_finger_E3_ligase"/>
</dbReference>
<dbReference type="InterPro" id="IPR001841">
    <property type="entry name" value="Znf_RING"/>
</dbReference>
<comment type="caution">
    <text evidence="9">The sequence shown here is derived from an EMBL/GenBank/DDBJ whole genome shotgun (WGS) entry which is preliminary data.</text>
</comment>
<dbReference type="GO" id="GO:0008270">
    <property type="term" value="F:zinc ion binding"/>
    <property type="evidence" value="ECO:0007669"/>
    <property type="project" value="UniProtKB-KW"/>
</dbReference>
<dbReference type="SMART" id="SM00184">
    <property type="entry name" value="RING"/>
    <property type="match status" value="1"/>
</dbReference>
<dbReference type="Pfam" id="PF13639">
    <property type="entry name" value="zf-RING_2"/>
    <property type="match status" value="1"/>
</dbReference>
<evidence type="ECO:0000256" key="4">
    <source>
        <dbReference type="PROSITE-ProRule" id="PRU00175"/>
    </source>
</evidence>
<dbReference type="InterPro" id="IPR036282">
    <property type="entry name" value="Glutathione-S-Trfase_C_sf"/>
</dbReference>
<feature type="compositionally biased region" description="Basic and acidic residues" evidence="5">
    <location>
        <begin position="935"/>
        <end position="962"/>
    </location>
</feature>
<dbReference type="Proteomes" id="UP000570595">
    <property type="component" value="Unassembled WGS sequence"/>
</dbReference>
<dbReference type="PROSITE" id="PS50405">
    <property type="entry name" value="GST_CTER"/>
    <property type="match status" value="1"/>
</dbReference>
<dbReference type="InterPro" id="IPR010987">
    <property type="entry name" value="Glutathione-S-Trfase_C-like"/>
</dbReference>
<sequence>MFAASPLASSSTTTAGGAAEDPDAAAQSWEVTERGTYLKGLPREVLRAQADELDVPADATVPQMVTAILRAQEIERDRVVAMRLAATLEEPDQEFARPAQRPTFLSVGSQSSDSDARPRLGRRDSEASFMSAREFPLPADSSGASDGSSSATSHAEDGGSESSGASHLSDSIRAVVGAVGHTLVRGVMATLSGSAAEEGDNMDDSPLAAIVAAEEGPVGATEGEIAALTLQSTCEAGVRGNCAVCMDSLKVGEEVRTLPCLHRYHTSCIDEWLKSSPTCPVCKTSILMGIYEGTIPNSSDRGAVVLQYNCLFNHFCSECLFSESPPDELRNLHSFGAFPGHYKTKRIQLTAAMAGVPVEFVDAREVQFVHCAVQKYPMARVIEYGGPPRREWFIFTTPAICRYIAHLRRDCSLLGIGSEMEAAVDSTMDFITQELEVPIALLIYRSLGDISPSKMVAKRASREIEEALKRMNHLLREEDSNGFLVPGTASVSVADIFAITVLSEGISHDLVTIDETDCPQVALWLDRMAQLPLVQKFVFGQSDSFRTAPGLAVDASALPSAPEREGRKAENTPSGGTARTVPPVDIPRVAFGGRNGDTIKLSGRQDDLGVVASKVRRWEGKVSGSSTAAPAFLVAKKAPPFPSEGEAQRLTSSPVASGSSGNRMSTSRDLDDSEIRPLAGSGRAERGPTVHAGSSPVLRPVETPIGAKTNGASSNSMPPAKNLASSVFMKLLPSPRPNRASQLREARGAALRHGRPGKDGPGRSARPKAMRLPSGNSKLPANNGGRVTRRPLAGWQGTEASPSGSLGGTGVAVEESLKVTKSARGRLEGGAEASEGMAPAAAFISLPIRRRSKGSVEFFATDEHLQDVDESSHHFSSGLWPQGDIQTVVAELRGEDQDRAVKGEDYSNPNSDFVEEESRRRDLPESNASPGPSEATEHPVGKLQEHEEFDRGRLEPEGKTGEEQDAESFVDQRLIKMMTEGQHFGRNSDRRRLPTAGRFGTLSLKMEPESPTVAERVMWSAPVPPPEANEAPVLPAMDRAASRAASALQREATHQERDQAIALRFYDGAREGPVEQRPRNSRGSLPRVMMIGPSSARLPHAALFGTSWRPTLAAYSSFASIPGFLGDTPERQASLGTTTATRQSIPPTLVQRRTSIPSSGAYKHVLSPKLTVLPPATQLIVGGREDPRGGVPGRTADEPIADTCQVTAGKVPDTTIPTRGMEVQNTVRWENYHLIVPPGGAGAAEQDTDVRGQLYHSGRWGDPMTPHTSWPAVMELLIFVPDAIVYSLSTTEDEDDSEWTQLDVDGGFTVTRSVGAAEEEHLCAAVVSLDGTSFEWSVKIDMRVSPECHGHTFHFRSTDGSVLAVWCSQPNTADRIMARVMSAFREEPLPRREAGDDSGMSELLEILKKPISASASAALLRGYGKLKQSRGGGAATNSNTLARSALPALSGQEEVPQLSFDGSHPRWCPTVYERSVDRHYGTYSYRTEPTNGDNLSQWLSPREGYVAVDAERLRSALRATLSSDDFVENVLGQLRPPTQDALFS</sequence>
<feature type="compositionally biased region" description="Polar residues" evidence="5">
    <location>
        <begin position="649"/>
        <end position="665"/>
    </location>
</feature>
<dbReference type="GO" id="GO:0006511">
    <property type="term" value="P:ubiquitin-dependent protein catabolic process"/>
    <property type="evidence" value="ECO:0007669"/>
    <property type="project" value="TreeGrafter"/>
</dbReference>
<gene>
    <name evidence="9" type="ORF">FOL46_006394</name>
    <name evidence="8" type="ORF">FOZ61_006473</name>
</gene>
<feature type="domain" description="GST C-terminal" evidence="7">
    <location>
        <begin position="417"/>
        <end position="551"/>
    </location>
</feature>
<dbReference type="EMBL" id="JABAHT010000037">
    <property type="protein sequence ID" value="KAF4668407.1"/>
    <property type="molecule type" value="Genomic_DNA"/>
</dbReference>
<evidence type="ECO:0000313" key="10">
    <source>
        <dbReference type="Proteomes" id="UP000570595"/>
    </source>
</evidence>
<feature type="region of interest" description="Disordered" evidence="5">
    <location>
        <begin position="640"/>
        <end position="719"/>
    </location>
</feature>
<accession>A0A7J6MSA6</accession>
<feature type="region of interest" description="Disordered" evidence="5">
    <location>
        <begin position="736"/>
        <end position="811"/>
    </location>
</feature>
<dbReference type="EMBL" id="JABANN010000041">
    <property type="protein sequence ID" value="KAF4673841.1"/>
    <property type="molecule type" value="Genomic_DNA"/>
</dbReference>
<dbReference type="OrthoDB" id="301470at2759"/>
<evidence type="ECO:0000313" key="9">
    <source>
        <dbReference type="EMBL" id="KAF4673841.1"/>
    </source>
</evidence>
<dbReference type="Gene3D" id="1.20.1050.10">
    <property type="match status" value="1"/>
</dbReference>
<dbReference type="PANTHER" id="PTHR45931">
    <property type="entry name" value="SI:CH211-59O9.10"/>
    <property type="match status" value="1"/>
</dbReference>
<dbReference type="PROSITE" id="PS50089">
    <property type="entry name" value="ZF_RING_2"/>
    <property type="match status" value="1"/>
</dbReference>
<feature type="compositionally biased region" description="Low complexity" evidence="5">
    <location>
        <begin position="1"/>
        <end position="19"/>
    </location>
</feature>
<evidence type="ECO:0000256" key="5">
    <source>
        <dbReference type="SAM" id="MobiDB-lite"/>
    </source>
</evidence>
<name>A0A7J6MSA6_PEROL</name>
<evidence type="ECO:0000259" key="7">
    <source>
        <dbReference type="PROSITE" id="PS50405"/>
    </source>
</evidence>
<keyword evidence="1" id="KW-0479">Metal-binding</keyword>
<feature type="domain" description="RING-type" evidence="6">
    <location>
        <begin position="242"/>
        <end position="283"/>
    </location>
</feature>
<feature type="region of interest" description="Disordered" evidence="5">
    <location>
        <begin position="91"/>
        <end position="167"/>
    </location>
</feature>
<feature type="region of interest" description="Disordered" evidence="5">
    <location>
        <begin position="556"/>
        <end position="589"/>
    </location>
</feature>
<dbReference type="InterPro" id="IPR013083">
    <property type="entry name" value="Znf_RING/FYVE/PHD"/>
</dbReference>
<dbReference type="Proteomes" id="UP000572268">
    <property type="component" value="Unassembled WGS sequence"/>
</dbReference>
<feature type="region of interest" description="Disordered" evidence="5">
    <location>
        <begin position="898"/>
        <end position="966"/>
    </location>
</feature>
<organism evidence="9 11">
    <name type="scientific">Perkinsus olseni</name>
    <name type="common">Perkinsus atlanticus</name>
    <dbReference type="NCBI Taxonomy" id="32597"/>
    <lineage>
        <taxon>Eukaryota</taxon>
        <taxon>Sar</taxon>
        <taxon>Alveolata</taxon>
        <taxon>Perkinsozoa</taxon>
        <taxon>Perkinsea</taxon>
        <taxon>Perkinsida</taxon>
        <taxon>Perkinsidae</taxon>
        <taxon>Perkinsus</taxon>
    </lineage>
</organism>
<evidence type="ECO:0000313" key="8">
    <source>
        <dbReference type="EMBL" id="KAF4668407.1"/>
    </source>
</evidence>
<dbReference type="PANTHER" id="PTHR45931:SF3">
    <property type="entry name" value="RING ZINC FINGER-CONTAINING PROTEIN"/>
    <property type="match status" value="1"/>
</dbReference>
<feature type="region of interest" description="Disordered" evidence="5">
    <location>
        <begin position="1"/>
        <end position="30"/>
    </location>
</feature>
<dbReference type="Gene3D" id="3.30.40.10">
    <property type="entry name" value="Zinc/RING finger domain, C3HC4 (zinc finger)"/>
    <property type="match status" value="1"/>
</dbReference>
<feature type="compositionally biased region" description="Basic and acidic residues" evidence="5">
    <location>
        <begin position="114"/>
        <end position="126"/>
    </location>
</feature>
<dbReference type="GO" id="GO:0061630">
    <property type="term" value="F:ubiquitin protein ligase activity"/>
    <property type="evidence" value="ECO:0007669"/>
    <property type="project" value="TreeGrafter"/>
</dbReference>
<evidence type="ECO:0000256" key="1">
    <source>
        <dbReference type="ARBA" id="ARBA00022723"/>
    </source>
</evidence>
<reference evidence="10 11" key="1">
    <citation type="submission" date="2020-04" db="EMBL/GenBank/DDBJ databases">
        <title>Perkinsus olseni comparative genomics.</title>
        <authorList>
            <person name="Bogema D.R."/>
        </authorList>
    </citation>
    <scope>NUCLEOTIDE SEQUENCE [LARGE SCALE GENOMIC DNA]</scope>
    <source>
        <strain evidence="8">ATCC PRA-179</strain>
        <strain evidence="9">ATCC PRA-31</strain>
    </source>
</reference>
<feature type="compositionally biased region" description="Low complexity" evidence="5">
    <location>
        <begin position="139"/>
        <end position="153"/>
    </location>
</feature>
<dbReference type="GO" id="GO:0005634">
    <property type="term" value="C:nucleus"/>
    <property type="evidence" value="ECO:0007669"/>
    <property type="project" value="TreeGrafter"/>
</dbReference>
<keyword evidence="3" id="KW-0862">Zinc</keyword>
<evidence type="ECO:0000313" key="11">
    <source>
        <dbReference type="Proteomes" id="UP000572268"/>
    </source>
</evidence>
<evidence type="ECO:0000259" key="6">
    <source>
        <dbReference type="PROSITE" id="PS50089"/>
    </source>
</evidence>
<keyword evidence="2 4" id="KW-0863">Zinc-finger</keyword>
<protein>
    <submittedName>
        <fullName evidence="9">Uncharacterized protein</fullName>
    </submittedName>
</protein>
<evidence type="ECO:0000256" key="2">
    <source>
        <dbReference type="ARBA" id="ARBA00022771"/>
    </source>
</evidence>
<evidence type="ECO:0000256" key="3">
    <source>
        <dbReference type="ARBA" id="ARBA00022833"/>
    </source>
</evidence>
<dbReference type="CDD" id="cd16454">
    <property type="entry name" value="RING-H2_PA-TM-RING"/>
    <property type="match status" value="1"/>
</dbReference>